<dbReference type="InterPro" id="IPR002750">
    <property type="entry name" value="CobE/GbiG_C"/>
</dbReference>
<gene>
    <name evidence="2" type="ORF">KME32_06580</name>
</gene>
<dbReference type="InterPro" id="IPR036518">
    <property type="entry name" value="CobE/GbiG_C_sf"/>
</dbReference>
<organism evidence="2 3">
    <name type="scientific">Mojavia pulchra JT2-VF2</name>
    <dbReference type="NCBI Taxonomy" id="287848"/>
    <lineage>
        <taxon>Bacteria</taxon>
        <taxon>Bacillati</taxon>
        <taxon>Cyanobacteriota</taxon>
        <taxon>Cyanophyceae</taxon>
        <taxon>Nostocales</taxon>
        <taxon>Nostocaceae</taxon>
    </lineage>
</organism>
<dbReference type="InterPro" id="IPR052553">
    <property type="entry name" value="CbiG_hydrolase"/>
</dbReference>
<dbReference type="EMBL" id="JAHHHN010000003">
    <property type="protein sequence ID" value="MBW4560815.1"/>
    <property type="molecule type" value="Genomic_DNA"/>
</dbReference>
<dbReference type="SUPFAM" id="SSF159664">
    <property type="entry name" value="CobE/GbiG C-terminal domain-like"/>
    <property type="match status" value="1"/>
</dbReference>
<reference evidence="2" key="1">
    <citation type="submission" date="2021-05" db="EMBL/GenBank/DDBJ databases">
        <authorList>
            <person name="Pietrasiak N."/>
            <person name="Ward R."/>
            <person name="Stajich J.E."/>
            <person name="Kurbessoian T."/>
        </authorList>
    </citation>
    <scope>NUCLEOTIDE SEQUENCE</scope>
    <source>
        <strain evidence="2">JT2-VF2</strain>
    </source>
</reference>
<dbReference type="Pfam" id="PF01890">
    <property type="entry name" value="CbiG_C"/>
    <property type="match status" value="1"/>
</dbReference>
<dbReference type="Proteomes" id="UP000715781">
    <property type="component" value="Unassembled WGS sequence"/>
</dbReference>
<comment type="caution">
    <text evidence="2">The sequence shown here is derived from an EMBL/GenBank/DDBJ whole genome shotgun (WGS) entry which is preliminary data.</text>
</comment>
<accession>A0A951PVX6</accession>
<evidence type="ECO:0000259" key="1">
    <source>
        <dbReference type="Pfam" id="PF01890"/>
    </source>
</evidence>
<name>A0A951PVX6_9NOST</name>
<protein>
    <submittedName>
        <fullName evidence="2">Cobalamin biosynthesis protein</fullName>
    </submittedName>
</protein>
<dbReference type="PROSITE" id="PS51257">
    <property type="entry name" value="PROKAR_LIPOPROTEIN"/>
    <property type="match status" value="1"/>
</dbReference>
<dbReference type="AlphaFoldDB" id="A0A951PVX6"/>
<sequence>MNDKLSKLQCQPQILWVGIGCRRGTSRQLIETAIQQVLKENQLKQSAIAGIATIDNKASEVGLVELCCLRNLPLKTFPAAVLRIVCVPNPGKISEQEIGTPSVAEASAILAASHVNWHLKMTNQRWEKTEQVPLHPSLNVKANSHHLTLSLAALEVKLLVPKQIFRLQEEPGAVTVAVAQSIKRIESINQLLSEHS</sequence>
<evidence type="ECO:0000313" key="3">
    <source>
        <dbReference type="Proteomes" id="UP000715781"/>
    </source>
</evidence>
<dbReference type="Gene3D" id="3.30.420.180">
    <property type="entry name" value="CobE/GbiG C-terminal domain"/>
    <property type="match status" value="1"/>
</dbReference>
<evidence type="ECO:0000313" key="2">
    <source>
        <dbReference type="EMBL" id="MBW4560815.1"/>
    </source>
</evidence>
<proteinExistence type="predicted"/>
<dbReference type="GO" id="GO:0009236">
    <property type="term" value="P:cobalamin biosynthetic process"/>
    <property type="evidence" value="ECO:0007669"/>
    <property type="project" value="InterPro"/>
</dbReference>
<dbReference type="PANTHER" id="PTHR37477:SF1">
    <property type="entry name" value="COBALT-PRECORRIN-5A HYDROLASE"/>
    <property type="match status" value="1"/>
</dbReference>
<dbReference type="PANTHER" id="PTHR37477">
    <property type="entry name" value="COBALT-PRECORRIN-5A HYDROLASE"/>
    <property type="match status" value="1"/>
</dbReference>
<feature type="domain" description="CobE/GbiG C-terminal" evidence="1">
    <location>
        <begin position="15"/>
        <end position="116"/>
    </location>
</feature>
<reference evidence="2" key="2">
    <citation type="journal article" date="2022" name="Microbiol. Resour. Announc.">
        <title>Metagenome Sequencing to Explore Phylogenomics of Terrestrial Cyanobacteria.</title>
        <authorList>
            <person name="Ward R.D."/>
            <person name="Stajich J.E."/>
            <person name="Johansen J.R."/>
            <person name="Huntemann M."/>
            <person name="Clum A."/>
            <person name="Foster B."/>
            <person name="Foster B."/>
            <person name="Roux S."/>
            <person name="Palaniappan K."/>
            <person name="Varghese N."/>
            <person name="Mukherjee S."/>
            <person name="Reddy T.B.K."/>
            <person name="Daum C."/>
            <person name="Copeland A."/>
            <person name="Chen I.A."/>
            <person name="Ivanova N.N."/>
            <person name="Kyrpides N.C."/>
            <person name="Shapiro N."/>
            <person name="Eloe-Fadrosh E.A."/>
            <person name="Pietrasiak N."/>
        </authorList>
    </citation>
    <scope>NUCLEOTIDE SEQUENCE</scope>
    <source>
        <strain evidence="2">JT2-VF2</strain>
    </source>
</reference>